<keyword evidence="1" id="KW-1133">Transmembrane helix</keyword>
<accession>A0A1I5DW63</accession>
<gene>
    <name evidence="2" type="ORF">SAMN05421579_1479</name>
</gene>
<name>A0A1I5DW63_9GAMM</name>
<keyword evidence="1" id="KW-0472">Membrane</keyword>
<feature type="transmembrane region" description="Helical" evidence="1">
    <location>
        <begin position="12"/>
        <end position="29"/>
    </location>
</feature>
<keyword evidence="3" id="KW-1185">Reference proteome</keyword>
<evidence type="ECO:0000256" key="1">
    <source>
        <dbReference type="SAM" id="Phobius"/>
    </source>
</evidence>
<dbReference type="Proteomes" id="UP000199011">
    <property type="component" value="Unassembled WGS sequence"/>
</dbReference>
<dbReference type="AlphaFoldDB" id="A0A1I5DW63"/>
<organism evidence="2 3">
    <name type="scientific">Xenorhabdus japonica</name>
    <dbReference type="NCBI Taxonomy" id="53341"/>
    <lineage>
        <taxon>Bacteria</taxon>
        <taxon>Pseudomonadati</taxon>
        <taxon>Pseudomonadota</taxon>
        <taxon>Gammaproteobacteria</taxon>
        <taxon>Enterobacterales</taxon>
        <taxon>Morganellaceae</taxon>
        <taxon>Xenorhabdus</taxon>
    </lineage>
</organism>
<evidence type="ECO:0000313" key="3">
    <source>
        <dbReference type="Proteomes" id="UP000199011"/>
    </source>
</evidence>
<dbReference type="EMBL" id="FOVO01000047">
    <property type="protein sequence ID" value="SFO03492.1"/>
    <property type="molecule type" value="Genomic_DNA"/>
</dbReference>
<evidence type="ECO:0000313" key="2">
    <source>
        <dbReference type="EMBL" id="SFO03492.1"/>
    </source>
</evidence>
<reference evidence="3" key="1">
    <citation type="submission" date="2016-10" db="EMBL/GenBank/DDBJ databases">
        <authorList>
            <person name="Varghese N."/>
            <person name="Submissions S."/>
        </authorList>
    </citation>
    <scope>NUCLEOTIDE SEQUENCE [LARGE SCALE GENOMIC DNA]</scope>
    <source>
        <strain evidence="3">DSM 16522</strain>
    </source>
</reference>
<dbReference type="STRING" id="53341.SAMN05421579_1479"/>
<proteinExistence type="predicted"/>
<keyword evidence="1" id="KW-0812">Transmembrane</keyword>
<sequence length="52" mass="6205">MFYSVINREMFLLVLRPISHFIYIIVTIVDKKTSSAQKGKRGFLWLNRQTMN</sequence>
<protein>
    <submittedName>
        <fullName evidence="2">Uncharacterized protein</fullName>
    </submittedName>
</protein>